<dbReference type="InterPro" id="IPR050218">
    <property type="entry name" value="LptD"/>
</dbReference>
<evidence type="ECO:0000313" key="4">
    <source>
        <dbReference type="Proteomes" id="UP000832034"/>
    </source>
</evidence>
<evidence type="ECO:0000313" key="3">
    <source>
        <dbReference type="EMBL" id="UOO92499.1"/>
    </source>
</evidence>
<dbReference type="SUPFAM" id="SSF56935">
    <property type="entry name" value="Porins"/>
    <property type="match status" value="1"/>
</dbReference>
<dbReference type="PANTHER" id="PTHR30189:SF1">
    <property type="entry name" value="LPS-ASSEMBLY PROTEIN LPTD"/>
    <property type="match status" value="1"/>
</dbReference>
<dbReference type="PANTHER" id="PTHR30189">
    <property type="entry name" value="LPS-ASSEMBLY PROTEIN"/>
    <property type="match status" value="1"/>
</dbReference>
<accession>A0ABY4E9R2</accession>
<organism evidence="3 4">
    <name type="scientific">Vitreoscilla stercoraria</name>
    <dbReference type="NCBI Taxonomy" id="61"/>
    <lineage>
        <taxon>Bacteria</taxon>
        <taxon>Pseudomonadati</taxon>
        <taxon>Pseudomonadota</taxon>
        <taxon>Betaproteobacteria</taxon>
        <taxon>Neisseriales</taxon>
        <taxon>Neisseriaceae</taxon>
        <taxon>Vitreoscilla</taxon>
    </lineage>
</organism>
<dbReference type="InterPro" id="IPR007543">
    <property type="entry name" value="LptD_C"/>
</dbReference>
<dbReference type="Pfam" id="PF04453">
    <property type="entry name" value="LptD"/>
    <property type="match status" value="1"/>
</dbReference>
<reference evidence="3" key="2">
    <citation type="journal article" date="2022" name="Res Sq">
        <title>Evolution of multicellular longitudinally dividing oral cavity symbionts (Neisseriaceae).</title>
        <authorList>
            <person name="Nyongesa S."/>
            <person name="Weber P."/>
            <person name="Bernet E."/>
            <person name="Pullido F."/>
            <person name="Nieckarz M."/>
            <person name="Delaby M."/>
            <person name="Nieves C."/>
            <person name="Viehboeck T."/>
            <person name="Krause N."/>
            <person name="Rivera-Millot A."/>
            <person name="Nakamura A."/>
            <person name="Vischer N."/>
            <person name="VanNieuwenhze M."/>
            <person name="Brun Y."/>
            <person name="Cava F."/>
            <person name="Bulgheresi S."/>
            <person name="Veyrier F."/>
        </authorList>
    </citation>
    <scope>NUCLEOTIDE SEQUENCE</scope>
    <source>
        <strain evidence="3">SAG 1488-6</strain>
    </source>
</reference>
<keyword evidence="1" id="KW-0998">Cell outer membrane</keyword>
<dbReference type="EMBL" id="CP091512">
    <property type="protein sequence ID" value="UOO92499.1"/>
    <property type="molecule type" value="Genomic_DNA"/>
</dbReference>
<comment type="subunit">
    <text evidence="1">Component of the lipopolysaccharide transport and assembly complex. Interacts with LptE and LptA.</text>
</comment>
<dbReference type="Proteomes" id="UP000832034">
    <property type="component" value="Chromosome"/>
</dbReference>
<keyword evidence="1" id="KW-0472">Membrane</keyword>
<dbReference type="InterPro" id="IPR020889">
    <property type="entry name" value="LipoPS_assembly_LptD"/>
</dbReference>
<gene>
    <name evidence="1" type="primary">lptD</name>
    <name evidence="3" type="ORF">LVJ81_00125</name>
</gene>
<comment type="similarity">
    <text evidence="1">Belongs to the LptD family.</text>
</comment>
<keyword evidence="4" id="KW-1185">Reference proteome</keyword>
<dbReference type="RefSeq" id="WP_169708878.1">
    <property type="nucleotide sequence ID" value="NZ_CP091512.1"/>
</dbReference>
<feature type="signal peptide" evidence="1">
    <location>
        <begin position="1"/>
        <end position="25"/>
    </location>
</feature>
<proteinExistence type="inferred from homology"/>
<sequence length="772" mass="87647" precursor="true">MAISKFTHTSLYAALLVGLASYAQAESAKPPTLSLGDKNPHCVAPNATMVTPAKTSGEAALPQDYTRLTADLAAGQTNNRAKAEGDVILERNGQVINAQWVDVDLVNNVARAGNEFTLSDAVNNSHISGEQLVFNLDTKQGEASGARFETQQDGRRLQGVSGSMQMLGDNRYRLEQTKVNTCDPGDESWYIKADSVTVDYNQNVGVAKNAALIFKGVPLLYSPWMDFPLHGERKSGLLLPMVKTGSNGLELSTPYYMNLGSNYDATVTPHWMSDRGMAIGGEFRYLQPEYYGRVAGEWLPDDRKNDEKNRYEISWQHEQQFTPKLNGGVNFNQVSDDDYREDFGGRSDVMDGRHLRREAWLDFNDQWLGGDFDSRLQVQKFQTLQNDARTIDEPYQLMPRLSATWSRDFDQNVATSVFGQFTNFEHDKKASGQRAVLYPQVAWDVTRPWGYFRPKFGMHMTQYALEKDSQQIDSSKSRTLPILSVDTGLIFDRPYQFQNVDYVQTLEPRLFYTYIPGKDQSHFPNFDTSEDSQTYDSLFRENRFSGQDRINAANQVTTALMTKFLEMNTGKERFKAAVGQRIYFKDDDVDLSGRQYQREQGKSDVFVFGGGQVHEKIYAESEWHYSQEVAETESFSVGARYEHAPGRNVSARYRYERNDEIYSNHYGENKQIDIGAQWALNNNYSVVARQYYSLSESKPLDQIVGVEYKSDCGCWNASMVAQRYVSDLDKSKNAIFFQLQLRNLSNLGNNPTQVLHDSIPSYQPLTDEKANK</sequence>
<feature type="chain" id="PRO_5044919244" description="LPS-assembly protein LptD" evidence="1">
    <location>
        <begin position="26"/>
        <end position="772"/>
    </location>
</feature>
<keyword evidence="1" id="KW-0732">Signal</keyword>
<name>A0ABY4E9R2_VITST</name>
<protein>
    <recommendedName>
        <fullName evidence="1">LPS-assembly protein LptD</fullName>
    </recommendedName>
</protein>
<comment type="function">
    <text evidence="1">Together with LptE, is involved in the assembly of lipopolysaccharide (LPS) at the surface of the outer membrane.</text>
</comment>
<evidence type="ECO:0000259" key="2">
    <source>
        <dbReference type="Pfam" id="PF04453"/>
    </source>
</evidence>
<dbReference type="HAMAP" id="MF_01411">
    <property type="entry name" value="LPS_assembly_LptD"/>
    <property type="match status" value="1"/>
</dbReference>
<comment type="caution">
    <text evidence="1">Lacks conserved residue(s) required for the propagation of feature annotation.</text>
</comment>
<feature type="domain" description="LptD C-terminal" evidence="2">
    <location>
        <begin position="308"/>
        <end position="684"/>
    </location>
</feature>
<reference evidence="3" key="1">
    <citation type="submission" date="2021-12" db="EMBL/GenBank/DDBJ databases">
        <authorList>
            <person name="Veyrier F.J."/>
        </authorList>
    </citation>
    <scope>NUCLEOTIDE SEQUENCE</scope>
    <source>
        <strain evidence="3">SAG 1488-6</strain>
    </source>
</reference>
<evidence type="ECO:0000256" key="1">
    <source>
        <dbReference type="HAMAP-Rule" id="MF_01411"/>
    </source>
</evidence>
<comment type="subcellular location">
    <subcellularLocation>
        <location evidence="1">Cell outer membrane</location>
    </subcellularLocation>
</comment>